<evidence type="ECO:0000313" key="6">
    <source>
        <dbReference type="EMBL" id="CAK7917754.1"/>
    </source>
</evidence>
<dbReference type="PANTHER" id="PTHR31661:SF1">
    <property type="entry name" value="CDAN1-INTERACTING NUCLEASE 1"/>
    <property type="match status" value="1"/>
</dbReference>
<dbReference type="AlphaFoldDB" id="A0AAV1TDE1"/>
<gene>
    <name evidence="6" type="ORF">PM001_LOCUS5661</name>
</gene>
<dbReference type="InterPro" id="IPR029404">
    <property type="entry name" value="CDIN1"/>
</dbReference>
<evidence type="ECO:0000256" key="4">
    <source>
        <dbReference type="ARBA" id="ARBA00023242"/>
    </source>
</evidence>
<comment type="subcellular location">
    <subcellularLocation>
        <location evidence="2">Cytoplasm</location>
    </subcellularLocation>
    <subcellularLocation>
        <location evidence="1">Nucleus</location>
    </subcellularLocation>
</comment>
<evidence type="ECO:0000256" key="2">
    <source>
        <dbReference type="ARBA" id="ARBA00004496"/>
    </source>
</evidence>
<dbReference type="PANTHER" id="PTHR31661">
    <property type="entry name" value="SIMILAR TO CDNA SEQUENCE BC052040"/>
    <property type="match status" value="1"/>
</dbReference>
<keyword evidence="3" id="KW-0963">Cytoplasm</keyword>
<organism evidence="6 7">
    <name type="scientific">Peronospora matthiolae</name>
    <dbReference type="NCBI Taxonomy" id="2874970"/>
    <lineage>
        <taxon>Eukaryota</taxon>
        <taxon>Sar</taxon>
        <taxon>Stramenopiles</taxon>
        <taxon>Oomycota</taxon>
        <taxon>Peronosporomycetes</taxon>
        <taxon>Peronosporales</taxon>
        <taxon>Peronosporaceae</taxon>
        <taxon>Peronospora</taxon>
    </lineage>
</organism>
<reference evidence="6" key="1">
    <citation type="submission" date="2024-01" db="EMBL/GenBank/DDBJ databases">
        <authorList>
            <person name="Webb A."/>
        </authorList>
    </citation>
    <scope>NUCLEOTIDE SEQUENCE</scope>
    <source>
        <strain evidence="6">Pm1</strain>
    </source>
</reference>
<sequence>MDDREYERICSLTAFPAADATPRLSVTEERFVIIKKQLHHRHLRLALRRHGQDRHLTRYLARRAAGESSCSIATSVAFSPCMMARLLLKAQYGWSKTTIAKLFKEAMKDRARLDGKVRWTIGGSSQVVSEEDYAKVIPEIRECIDADEYCSPLADRVRHSIGQEYEDLLLMTLRNRQLLFESEEMLREKGLSKTPDVRLLLPIGVRDPKNGQQLHVVNWIDSKAMFGDRYTHETENASQLQGYVNRFGPGMVIYWFGYVAQLSSDSDVFVTDSFPREIFLPGAFDPLASVTKVRKGDVVELRSAKVQTDFDEDWIPMTSVVCEW</sequence>
<comment type="caution">
    <text evidence="6">The sequence shown here is derived from an EMBL/GenBank/DDBJ whole genome shotgun (WGS) entry which is preliminary data.</text>
</comment>
<accession>A0AAV1TDE1</accession>
<evidence type="ECO:0000256" key="5">
    <source>
        <dbReference type="ARBA" id="ARBA00023480"/>
    </source>
</evidence>
<evidence type="ECO:0000313" key="7">
    <source>
        <dbReference type="Proteomes" id="UP001162060"/>
    </source>
</evidence>
<proteinExistence type="predicted"/>
<dbReference type="GO" id="GO:0005634">
    <property type="term" value="C:nucleus"/>
    <property type="evidence" value="ECO:0007669"/>
    <property type="project" value="UniProtKB-SubCell"/>
</dbReference>
<evidence type="ECO:0000256" key="3">
    <source>
        <dbReference type="ARBA" id="ARBA00022490"/>
    </source>
</evidence>
<dbReference type="Proteomes" id="UP001162060">
    <property type="component" value="Unassembled WGS sequence"/>
</dbReference>
<dbReference type="GO" id="GO:0005737">
    <property type="term" value="C:cytoplasm"/>
    <property type="evidence" value="ECO:0007669"/>
    <property type="project" value="UniProtKB-SubCell"/>
</dbReference>
<evidence type="ECO:0000256" key="1">
    <source>
        <dbReference type="ARBA" id="ARBA00004123"/>
    </source>
</evidence>
<dbReference type="Pfam" id="PF14811">
    <property type="entry name" value="TPD"/>
    <property type="match status" value="1"/>
</dbReference>
<name>A0AAV1TDE1_9STRA</name>
<keyword evidence="4" id="KW-0539">Nucleus</keyword>
<dbReference type="EMBL" id="CAKLBY020000046">
    <property type="protein sequence ID" value="CAK7917754.1"/>
    <property type="molecule type" value="Genomic_DNA"/>
</dbReference>
<protein>
    <recommendedName>
        <fullName evidence="5">CDAN1-interacting nuclease 1</fullName>
    </recommendedName>
</protein>